<name>A0ABW9FVM8_9NOCA</name>
<dbReference type="PANTHER" id="PTHR30543:SF21">
    <property type="entry name" value="NAD(P)H-DEPENDENT FMN REDUCTASE LOT6"/>
    <property type="match status" value="1"/>
</dbReference>
<proteinExistence type="predicted"/>
<dbReference type="InterPro" id="IPR050712">
    <property type="entry name" value="NAD(P)H-dep_reductase"/>
</dbReference>
<organism evidence="2 3">
    <name type="scientific">Prescottella soli</name>
    <dbReference type="NCBI Taxonomy" id="1543852"/>
    <lineage>
        <taxon>Bacteria</taxon>
        <taxon>Bacillati</taxon>
        <taxon>Actinomycetota</taxon>
        <taxon>Actinomycetes</taxon>
        <taxon>Mycobacteriales</taxon>
        <taxon>Nocardiaceae</taxon>
        <taxon>Prescottella</taxon>
    </lineage>
</organism>
<evidence type="ECO:0000259" key="1">
    <source>
        <dbReference type="Pfam" id="PF03358"/>
    </source>
</evidence>
<dbReference type="SUPFAM" id="SSF52218">
    <property type="entry name" value="Flavoproteins"/>
    <property type="match status" value="1"/>
</dbReference>
<comment type="caution">
    <text evidence="2">The sequence shown here is derived from an EMBL/GenBank/DDBJ whole genome shotgun (WGS) entry which is preliminary data.</text>
</comment>
<dbReference type="EMBL" id="JBDLNU010000004">
    <property type="protein sequence ID" value="MFM1729621.1"/>
    <property type="molecule type" value="Genomic_DNA"/>
</dbReference>
<dbReference type="RefSeq" id="WP_348603605.1">
    <property type="nucleotide sequence ID" value="NZ_CP157276.1"/>
</dbReference>
<dbReference type="Pfam" id="PF03358">
    <property type="entry name" value="FMN_red"/>
    <property type="match status" value="1"/>
</dbReference>
<feature type="domain" description="NADPH-dependent FMN reductase-like" evidence="1">
    <location>
        <begin position="9"/>
        <end position="153"/>
    </location>
</feature>
<gene>
    <name evidence="2" type="ORF">ABEU19_003132</name>
</gene>
<evidence type="ECO:0000313" key="2">
    <source>
        <dbReference type="EMBL" id="MFM1729621.1"/>
    </source>
</evidence>
<dbReference type="GO" id="GO:0016491">
    <property type="term" value="F:oxidoreductase activity"/>
    <property type="evidence" value="ECO:0007669"/>
    <property type="project" value="UniProtKB-KW"/>
</dbReference>
<dbReference type="Gene3D" id="3.40.50.360">
    <property type="match status" value="1"/>
</dbReference>
<dbReference type="InterPro" id="IPR005025">
    <property type="entry name" value="FMN_Rdtase-like_dom"/>
</dbReference>
<dbReference type="InterPro" id="IPR029039">
    <property type="entry name" value="Flavoprotein-like_sf"/>
</dbReference>
<sequence length="191" mass="20939">MMSNDRFVVCGIAGSLRRDSWNRKLLEAAAKLAPADVDLRITERLGDIPLFNEDHIGNEAESVHALRAEVAAADAVIIATPEYNGGVPGVLKNALDWLSLPLGSSVLERKPVALMGATPGRLGTARSQFELRHTFVFSRSPVLPGPEILLSFAPNHFDEQGQLIDPIVLERVDLMFTHLKKFASLNEYEVV</sequence>
<protein>
    <submittedName>
        <fullName evidence="2">NAD(P)H-dependent oxidoreductase</fullName>
        <ecNumber evidence="2">1.-.-.-</ecNumber>
    </submittedName>
</protein>
<dbReference type="Proteomes" id="UP001629744">
    <property type="component" value="Unassembled WGS sequence"/>
</dbReference>
<keyword evidence="2" id="KW-0560">Oxidoreductase</keyword>
<keyword evidence="3" id="KW-1185">Reference proteome</keyword>
<evidence type="ECO:0000313" key="3">
    <source>
        <dbReference type="Proteomes" id="UP001629744"/>
    </source>
</evidence>
<dbReference type="EC" id="1.-.-.-" evidence="2"/>
<dbReference type="PANTHER" id="PTHR30543">
    <property type="entry name" value="CHROMATE REDUCTASE"/>
    <property type="match status" value="1"/>
</dbReference>
<reference evidence="2 3" key="1">
    <citation type="submission" date="2023-11" db="EMBL/GenBank/DDBJ databases">
        <authorList>
            <person name="Val-Calvo J."/>
            <person name="Scortti M."/>
            <person name="Vazquez-Boland J."/>
        </authorList>
    </citation>
    <scope>NUCLEOTIDE SEQUENCE [LARGE SCALE GENOMIC DNA]</scope>
    <source>
        <strain evidence="2 3">DSM 46662</strain>
    </source>
</reference>
<accession>A0ABW9FVM8</accession>